<dbReference type="OrthoDB" id="9809438at2"/>
<evidence type="ECO:0000256" key="4">
    <source>
        <dbReference type="ARBA" id="ARBA00022679"/>
    </source>
</evidence>
<dbReference type="InterPro" id="IPR020568">
    <property type="entry name" value="Ribosomal_Su5_D2-typ_SF"/>
</dbReference>
<dbReference type="SUPFAM" id="SSF54211">
    <property type="entry name" value="Ribosomal protein S5 domain 2-like"/>
    <property type="match status" value="1"/>
</dbReference>
<evidence type="ECO:0000256" key="6">
    <source>
        <dbReference type="ARBA" id="ARBA00022777"/>
    </source>
</evidence>
<feature type="binding site" evidence="9">
    <location>
        <begin position="94"/>
        <end position="104"/>
    </location>
    <ligand>
        <name>ATP</name>
        <dbReference type="ChEBI" id="CHEBI:30616"/>
    </ligand>
</feature>
<keyword evidence="9" id="KW-0414">Isoprene biosynthesis</keyword>
<feature type="active site" evidence="9">
    <location>
        <position position="136"/>
    </location>
</feature>
<keyword evidence="13" id="KW-1185">Reference proteome</keyword>
<gene>
    <name evidence="9" type="primary">ispE</name>
    <name evidence="12" type="ORF">KKC1_08110</name>
</gene>
<dbReference type="UniPathway" id="UPA00056">
    <property type="reaction ID" value="UER00094"/>
</dbReference>
<dbReference type="PIRSF" id="PIRSF010376">
    <property type="entry name" value="IspE"/>
    <property type="match status" value="1"/>
</dbReference>
<dbReference type="InterPro" id="IPR013750">
    <property type="entry name" value="GHMP_kinase_C_dom"/>
</dbReference>
<dbReference type="SUPFAM" id="SSF55060">
    <property type="entry name" value="GHMP Kinase, C-terminal domain"/>
    <property type="match status" value="1"/>
</dbReference>
<dbReference type="GO" id="GO:0050515">
    <property type="term" value="F:4-(cytidine 5'-diphospho)-2-C-methyl-D-erythritol kinase activity"/>
    <property type="evidence" value="ECO:0007669"/>
    <property type="project" value="UniProtKB-UniRule"/>
</dbReference>
<evidence type="ECO:0000313" key="12">
    <source>
        <dbReference type="EMBL" id="GAW91650.1"/>
    </source>
</evidence>
<accession>A0A1Z5HQU7</accession>
<organism evidence="12 13">
    <name type="scientific">Calderihabitans maritimus</name>
    <dbReference type="NCBI Taxonomy" id="1246530"/>
    <lineage>
        <taxon>Bacteria</taxon>
        <taxon>Bacillati</taxon>
        <taxon>Bacillota</taxon>
        <taxon>Clostridia</taxon>
        <taxon>Neomoorellales</taxon>
        <taxon>Calderihabitantaceae</taxon>
        <taxon>Calderihabitans</taxon>
    </lineage>
</organism>
<dbReference type="InterPro" id="IPR006204">
    <property type="entry name" value="GHMP_kinase_N_dom"/>
</dbReference>
<dbReference type="NCBIfam" id="TIGR00154">
    <property type="entry name" value="ispE"/>
    <property type="match status" value="1"/>
</dbReference>
<keyword evidence="5 9" id="KW-0547">Nucleotide-binding</keyword>
<keyword evidence="7 9" id="KW-0067">ATP-binding</keyword>
<dbReference type="Pfam" id="PF00288">
    <property type="entry name" value="GHMP_kinases_N"/>
    <property type="match status" value="1"/>
</dbReference>
<dbReference type="InterPro" id="IPR036554">
    <property type="entry name" value="GHMP_kinase_C_sf"/>
</dbReference>
<evidence type="ECO:0000256" key="8">
    <source>
        <dbReference type="ARBA" id="ARBA00032554"/>
    </source>
</evidence>
<dbReference type="InterPro" id="IPR004424">
    <property type="entry name" value="IspE"/>
</dbReference>
<evidence type="ECO:0000259" key="11">
    <source>
        <dbReference type="Pfam" id="PF08544"/>
    </source>
</evidence>
<dbReference type="RefSeq" id="WP_088553153.1">
    <property type="nucleotide sequence ID" value="NZ_BDGJ01000023.1"/>
</dbReference>
<reference evidence="13" key="1">
    <citation type="journal article" date="2017" name="Appl. Environ. Microbiol.">
        <title>Genomic analysis of Calderihabitans maritimus KKC1, a thermophilic hydrogenogenic carboxydotrophic bacterium isolated from marine sediment.</title>
        <authorList>
            <person name="Omae K."/>
            <person name="Yoneda Y."/>
            <person name="Fukuyama Y."/>
            <person name="Yoshida T."/>
            <person name="Sako Y."/>
        </authorList>
    </citation>
    <scope>NUCLEOTIDE SEQUENCE [LARGE SCALE GENOMIC DNA]</scope>
    <source>
        <strain evidence="13">KKC1</strain>
    </source>
</reference>
<dbReference type="GO" id="GO:0016114">
    <property type="term" value="P:terpenoid biosynthetic process"/>
    <property type="evidence" value="ECO:0007669"/>
    <property type="project" value="UniProtKB-UniRule"/>
</dbReference>
<dbReference type="Gene3D" id="3.30.230.10">
    <property type="match status" value="1"/>
</dbReference>
<comment type="similarity">
    <text evidence="1 9">Belongs to the GHMP kinase family. IspE subfamily.</text>
</comment>
<evidence type="ECO:0000256" key="7">
    <source>
        <dbReference type="ARBA" id="ARBA00022840"/>
    </source>
</evidence>
<evidence type="ECO:0000256" key="3">
    <source>
        <dbReference type="ARBA" id="ARBA00017473"/>
    </source>
</evidence>
<evidence type="ECO:0000313" key="13">
    <source>
        <dbReference type="Proteomes" id="UP000197032"/>
    </source>
</evidence>
<dbReference type="PANTHER" id="PTHR43527">
    <property type="entry name" value="4-DIPHOSPHOCYTIDYL-2-C-METHYL-D-ERYTHRITOL KINASE, CHLOROPLASTIC"/>
    <property type="match status" value="1"/>
</dbReference>
<comment type="caution">
    <text evidence="12">The sequence shown here is derived from an EMBL/GenBank/DDBJ whole genome shotgun (WGS) entry which is preliminary data.</text>
</comment>
<keyword evidence="4 9" id="KW-0808">Transferase</keyword>
<feature type="active site" evidence="9">
    <location>
        <position position="11"/>
    </location>
</feature>
<comment type="function">
    <text evidence="9">Catalyzes the phosphorylation of the position 2 hydroxy group of 4-diphosphocytidyl-2C-methyl-D-erythritol.</text>
</comment>
<dbReference type="PANTHER" id="PTHR43527:SF2">
    <property type="entry name" value="4-DIPHOSPHOCYTIDYL-2-C-METHYL-D-ERYTHRITOL KINASE, CHLOROPLASTIC"/>
    <property type="match status" value="1"/>
</dbReference>
<keyword evidence="6 9" id="KW-0418">Kinase</keyword>
<dbReference type="HAMAP" id="MF_00061">
    <property type="entry name" value="IspE"/>
    <property type="match status" value="1"/>
</dbReference>
<dbReference type="GO" id="GO:0005524">
    <property type="term" value="F:ATP binding"/>
    <property type="evidence" value="ECO:0007669"/>
    <property type="project" value="UniProtKB-UniRule"/>
</dbReference>
<comment type="catalytic activity">
    <reaction evidence="9">
        <text>4-CDP-2-C-methyl-D-erythritol + ATP = 4-CDP-2-C-methyl-D-erythritol 2-phosphate + ADP + H(+)</text>
        <dbReference type="Rhea" id="RHEA:18437"/>
        <dbReference type="ChEBI" id="CHEBI:15378"/>
        <dbReference type="ChEBI" id="CHEBI:30616"/>
        <dbReference type="ChEBI" id="CHEBI:57823"/>
        <dbReference type="ChEBI" id="CHEBI:57919"/>
        <dbReference type="ChEBI" id="CHEBI:456216"/>
        <dbReference type="EC" id="2.7.1.148"/>
    </reaction>
</comment>
<dbReference type="Gene3D" id="3.30.70.890">
    <property type="entry name" value="GHMP kinase, C-terminal domain"/>
    <property type="match status" value="1"/>
</dbReference>
<feature type="domain" description="GHMP kinase C-terminal" evidence="11">
    <location>
        <begin position="198"/>
        <end position="274"/>
    </location>
</feature>
<sequence>MTGLTVPAYAKINLTLDVLGKREDNYHEVSMILQSINLRDLVTVSRSGKGITIDSNTAAIPADYDNLAYRAALLLKERTGFTEGIHIYIEKNIPVAAGLGGGSADAAATLIGINYLLGLGLTPGELICLGKQLGADVPFCILGGTALVEGIGEKLTILPKAPTLWLVLAKPEFGVSTAEVYRRFDKNKVTERPDNAAAVEALAREDMELLVANMVNVLETVTLEHYPEVARIKDRMLSLGAMRAVMCGSGPTVMGVFGGQKEAEQAYVLLKEEYPEVFLTRTR</sequence>
<evidence type="ECO:0000256" key="5">
    <source>
        <dbReference type="ARBA" id="ARBA00022741"/>
    </source>
</evidence>
<dbReference type="AlphaFoldDB" id="A0A1Z5HQU7"/>
<protein>
    <recommendedName>
        <fullName evidence="3 9">4-diphosphocytidyl-2-C-methyl-D-erythritol kinase</fullName>
        <shortName evidence="9">CMK</shortName>
        <ecNumber evidence="2 9">2.7.1.148</ecNumber>
    </recommendedName>
    <alternativeName>
        <fullName evidence="8 9">4-(cytidine-5'-diphospho)-2-C-methyl-D-erythritol kinase</fullName>
    </alternativeName>
</protein>
<evidence type="ECO:0000259" key="10">
    <source>
        <dbReference type="Pfam" id="PF00288"/>
    </source>
</evidence>
<comment type="pathway">
    <text evidence="9">Isoprenoid biosynthesis; isopentenyl diphosphate biosynthesis via DXP pathway; isopentenyl diphosphate from 1-deoxy-D-xylulose 5-phosphate: step 3/6.</text>
</comment>
<evidence type="ECO:0000256" key="9">
    <source>
        <dbReference type="HAMAP-Rule" id="MF_00061"/>
    </source>
</evidence>
<dbReference type="GO" id="GO:0019288">
    <property type="term" value="P:isopentenyl diphosphate biosynthetic process, methylerythritol 4-phosphate pathway"/>
    <property type="evidence" value="ECO:0007669"/>
    <property type="project" value="UniProtKB-UniRule"/>
</dbReference>
<dbReference type="Pfam" id="PF08544">
    <property type="entry name" value="GHMP_kinases_C"/>
    <property type="match status" value="1"/>
</dbReference>
<evidence type="ECO:0000256" key="1">
    <source>
        <dbReference type="ARBA" id="ARBA00009684"/>
    </source>
</evidence>
<feature type="domain" description="GHMP kinase N-terminal" evidence="10">
    <location>
        <begin position="66"/>
        <end position="144"/>
    </location>
</feature>
<proteinExistence type="inferred from homology"/>
<evidence type="ECO:0000256" key="2">
    <source>
        <dbReference type="ARBA" id="ARBA00012052"/>
    </source>
</evidence>
<name>A0A1Z5HQU7_9FIRM</name>
<dbReference type="InterPro" id="IPR014721">
    <property type="entry name" value="Ribsml_uS5_D2-typ_fold_subgr"/>
</dbReference>
<dbReference type="EC" id="2.7.1.148" evidence="2 9"/>
<dbReference type="EMBL" id="BDGJ01000023">
    <property type="protein sequence ID" value="GAW91650.1"/>
    <property type="molecule type" value="Genomic_DNA"/>
</dbReference>
<dbReference type="Proteomes" id="UP000197032">
    <property type="component" value="Unassembled WGS sequence"/>
</dbReference>